<evidence type="ECO:0000313" key="1">
    <source>
        <dbReference type="EMBL" id="MDN3205893.1"/>
    </source>
</evidence>
<dbReference type="RefSeq" id="WP_290002904.1">
    <property type="nucleotide sequence ID" value="NZ_JAUEPH010000010.1"/>
</dbReference>
<evidence type="ECO:0000313" key="2">
    <source>
        <dbReference type="Proteomes" id="UP001171916"/>
    </source>
</evidence>
<dbReference type="EMBL" id="JAUEPH010000010">
    <property type="protein sequence ID" value="MDN3205893.1"/>
    <property type="molecule type" value="Genomic_DNA"/>
</dbReference>
<reference evidence="1" key="1">
    <citation type="submission" date="2023-06" db="EMBL/GenBank/DDBJ databases">
        <title>Robiginitalea aurantiacus sp. nov. and Algoriphagus sediminis sp. nov., isolated from coastal sediment.</title>
        <authorList>
            <person name="Zhou Z.Y."/>
            <person name="An J."/>
            <person name="Jia Y.W."/>
            <person name="Du Z.J."/>
        </authorList>
    </citation>
    <scope>NUCLEOTIDE SEQUENCE</scope>
    <source>
        <strain evidence="1">C2-7</strain>
    </source>
</reference>
<comment type="caution">
    <text evidence="1">The sequence shown here is derived from an EMBL/GenBank/DDBJ whole genome shotgun (WGS) entry which is preliminary data.</text>
</comment>
<dbReference type="Proteomes" id="UP001171916">
    <property type="component" value="Unassembled WGS sequence"/>
</dbReference>
<proteinExistence type="predicted"/>
<keyword evidence="2" id="KW-1185">Reference proteome</keyword>
<evidence type="ECO:0008006" key="3">
    <source>
        <dbReference type="Google" id="ProtNLM"/>
    </source>
</evidence>
<gene>
    <name evidence="1" type="ORF">QVH07_17195</name>
</gene>
<organism evidence="1 2">
    <name type="scientific">Algoriphagus sediminis</name>
    <dbReference type="NCBI Taxonomy" id="3057113"/>
    <lineage>
        <taxon>Bacteria</taxon>
        <taxon>Pseudomonadati</taxon>
        <taxon>Bacteroidota</taxon>
        <taxon>Cytophagia</taxon>
        <taxon>Cytophagales</taxon>
        <taxon>Cyclobacteriaceae</taxon>
        <taxon>Algoriphagus</taxon>
    </lineage>
</organism>
<name>A0ABT7YH94_9BACT</name>
<protein>
    <recommendedName>
        <fullName evidence="3">DUF3052 family protein</fullName>
    </recommendedName>
</protein>
<sequence>MDALLKKINFKTEMKIRLWNVPEEFQSWQSEIEKSGFLAEEGKSANFLLGFVKDEKELEATFKKMKSGLDEDQIFWMCYPKKSSKKYKSTISRDAGWGILAKENYEGVRQVAMDENWSALRFRKADNIKNMTRKFSLKDQLKK</sequence>
<accession>A0ABT7YH94</accession>